<evidence type="ECO:0000259" key="4">
    <source>
        <dbReference type="Pfam" id="PF08768"/>
    </source>
</evidence>
<dbReference type="CDD" id="cd07828">
    <property type="entry name" value="lipocalin_heme-bd-THAP4-like"/>
    <property type="match status" value="1"/>
</dbReference>
<evidence type="ECO:0000313" key="5">
    <source>
        <dbReference type="EMBL" id="ACR17173.1"/>
    </source>
</evidence>
<dbReference type="Pfam" id="PF08768">
    <property type="entry name" value="THAP4_heme-bd"/>
    <property type="match status" value="1"/>
</dbReference>
<comment type="similarity">
    <text evidence="2">Belongs to the nitrobindin family.</text>
</comment>
<reference evidence="5 6" key="1">
    <citation type="journal article" date="2008" name="J. Biotechnol.">
        <title>Ultrafast pyrosequencing of Corynebacterium kroppenstedtii DSM44385 revealed insights into the physiology of a lipophilic corynebacterium that lacks mycolic acids.</title>
        <authorList>
            <person name="Tauch A."/>
            <person name="Schneider J."/>
            <person name="Szczepanowski R."/>
            <person name="Tilker A."/>
            <person name="Viehoever P."/>
            <person name="Gartemann K.-H."/>
            <person name="Arnold W."/>
            <person name="Blom J."/>
            <person name="Brinkrolf K."/>
            <person name="Brune I."/>
            <person name="Goetker S."/>
            <person name="Weisshaar B."/>
            <person name="Goesmann A."/>
            <person name="Droege M."/>
            <person name="Puehler A."/>
        </authorList>
    </citation>
    <scope>NUCLEOTIDE SEQUENCE [LARGE SCALE GENOMIC DNA]</scope>
    <source>
        <strain evidence="6">DSM 44385 / JCM 11950 / CIP 105744 / CCUG 35717</strain>
    </source>
</reference>
<dbReference type="PANTHER" id="PTHR15854">
    <property type="entry name" value="THAP4 PROTEIN"/>
    <property type="match status" value="1"/>
</dbReference>
<dbReference type="Proteomes" id="UP000001473">
    <property type="component" value="Chromosome"/>
</dbReference>
<accession>C4LH68</accession>
<dbReference type="eggNOG" id="COG4044">
    <property type="taxonomic scope" value="Bacteria"/>
</dbReference>
<evidence type="ECO:0000256" key="3">
    <source>
        <dbReference type="SAM" id="MobiDB-lite"/>
    </source>
</evidence>
<dbReference type="InterPro" id="IPR022939">
    <property type="entry name" value="Nb(III)_bact/plant"/>
</dbReference>
<feature type="domain" description="THAP4-like heme-binding" evidence="4">
    <location>
        <begin position="98"/>
        <end position="251"/>
    </location>
</feature>
<gene>
    <name evidence="5" type="ordered locus">ckrop_0394</name>
</gene>
<evidence type="ECO:0000256" key="2">
    <source>
        <dbReference type="HAMAP-Rule" id="MF_01297"/>
    </source>
</evidence>
<evidence type="ECO:0000313" key="6">
    <source>
        <dbReference type="Proteomes" id="UP000001473"/>
    </source>
</evidence>
<sequence>MSYPSGTLGTMAENDKDSAQKFGVPGTGSAGQADHSPSDASAGEGTPQEHKLDGNEAVNRAAEQAKTTASRNIPVFGDLPIPDDTANLRQGPSLHDGLLALLPLVGVWRGEGQARNLSTGEEYPFGQQITFAHDGQNYLSYESRTWRLNKEGEASGPDERESGFWRINDKDEIEFVCAHASGVVEIFYGQPTTERQWDVQSASTMVTASGPSTLGPGKRLYGLMPNNHLGWVDERAVDNEMVPRMSAELTRHAG</sequence>
<dbReference type="STRING" id="645127.ckrop_0394"/>
<dbReference type="InterPro" id="IPR045165">
    <property type="entry name" value="Nitrobindin"/>
</dbReference>
<dbReference type="HOGENOM" id="CLU_085483_0_0_11"/>
<dbReference type="KEGG" id="ckp:ckrop_0394"/>
<dbReference type="InterPro" id="IPR014878">
    <property type="entry name" value="THAP4-like_heme-bd"/>
</dbReference>
<feature type="short sequence motif" description="GXWXGXG" evidence="2">
    <location>
        <begin position="106"/>
        <end position="112"/>
    </location>
</feature>
<dbReference type="InterPro" id="IPR012674">
    <property type="entry name" value="Calycin"/>
</dbReference>
<dbReference type="AlphaFoldDB" id="C4LH68"/>
<dbReference type="HAMAP" id="MF_01297">
    <property type="entry name" value="nitrobindin"/>
    <property type="match status" value="1"/>
</dbReference>
<feature type="region of interest" description="Disordered" evidence="3">
    <location>
        <begin position="1"/>
        <end position="73"/>
    </location>
</feature>
<evidence type="ECO:0000256" key="1">
    <source>
        <dbReference type="ARBA" id="ARBA00026205"/>
    </source>
</evidence>
<dbReference type="EMBL" id="CP001620">
    <property type="protein sequence ID" value="ACR17173.1"/>
    <property type="molecule type" value="Genomic_DNA"/>
</dbReference>
<dbReference type="Gene3D" id="2.40.128.20">
    <property type="match status" value="1"/>
</dbReference>
<comment type="caution">
    <text evidence="2">Lacks conserved residue(s) required for the propagation of feature annotation.</text>
</comment>
<proteinExistence type="inferred from homology"/>
<comment type="caution">
    <text evidence="2">Lacks the conserved His residue that binds heme iron in the nitrobindin family.</text>
</comment>
<keyword evidence="6" id="KW-1185">Reference proteome</keyword>
<dbReference type="PANTHER" id="PTHR15854:SF4">
    <property type="entry name" value="PEROXYNITRITE ISOMERASE THAP4"/>
    <property type="match status" value="1"/>
</dbReference>
<name>C4LH68_CORK4</name>
<dbReference type="SUPFAM" id="SSF50814">
    <property type="entry name" value="Lipocalins"/>
    <property type="match status" value="1"/>
</dbReference>
<organism evidence="5 6">
    <name type="scientific">Corynebacterium kroppenstedtii (strain DSM 44385 / JCM 11950 / CIP 105744 / CCUG 35717)</name>
    <dbReference type="NCBI Taxonomy" id="645127"/>
    <lineage>
        <taxon>Bacteria</taxon>
        <taxon>Bacillati</taxon>
        <taxon>Actinomycetota</taxon>
        <taxon>Actinomycetes</taxon>
        <taxon>Mycobacteriales</taxon>
        <taxon>Corynebacteriaceae</taxon>
        <taxon>Corynebacterium</taxon>
    </lineage>
</organism>
<protein>
    <recommendedName>
        <fullName evidence="1 2">Ferric nitrobindin-like protein</fullName>
    </recommendedName>
</protein>